<keyword evidence="3" id="KW-1185">Reference proteome</keyword>
<comment type="caution">
    <text evidence="2">The sequence shown here is derived from an EMBL/GenBank/DDBJ whole genome shotgun (WGS) entry which is preliminary data.</text>
</comment>
<accession>A0A9W6LL59</accession>
<protein>
    <submittedName>
        <fullName evidence="2">Uncharacterized protein</fullName>
    </submittedName>
</protein>
<evidence type="ECO:0000256" key="1">
    <source>
        <dbReference type="SAM" id="Coils"/>
    </source>
</evidence>
<evidence type="ECO:0000313" key="3">
    <source>
        <dbReference type="Proteomes" id="UP001144471"/>
    </source>
</evidence>
<organism evidence="2 3">
    <name type="scientific">Propionigenium maris DSM 9537</name>
    <dbReference type="NCBI Taxonomy" id="1123000"/>
    <lineage>
        <taxon>Bacteria</taxon>
        <taxon>Fusobacteriati</taxon>
        <taxon>Fusobacteriota</taxon>
        <taxon>Fusobacteriia</taxon>
        <taxon>Fusobacteriales</taxon>
        <taxon>Fusobacteriaceae</taxon>
        <taxon>Propionigenium</taxon>
    </lineage>
</organism>
<sequence>MKIIPKWFDFKEKEKRNEMGKIDSVKRLENILLVEKLEIRGSELLSDIRRLEKKNSQKIEDSLDMLLEKNDLLLEKAKNISDTLKKMEREIIKNKL</sequence>
<reference evidence="2" key="1">
    <citation type="submission" date="2022-12" db="EMBL/GenBank/DDBJ databases">
        <title>Reference genome sequencing for broad-spectrum identification of bacterial and archaeal isolates by mass spectrometry.</title>
        <authorList>
            <person name="Sekiguchi Y."/>
            <person name="Tourlousse D.M."/>
        </authorList>
    </citation>
    <scope>NUCLEOTIDE SEQUENCE</scope>
    <source>
        <strain evidence="2">10succ1</strain>
    </source>
</reference>
<name>A0A9W6LL59_9FUSO</name>
<evidence type="ECO:0000313" key="2">
    <source>
        <dbReference type="EMBL" id="GLI54976.1"/>
    </source>
</evidence>
<gene>
    <name evidence="2" type="ORF">PM10SUCC1_04910</name>
</gene>
<dbReference type="RefSeq" id="WP_281833197.1">
    <property type="nucleotide sequence ID" value="NZ_BSDY01000002.1"/>
</dbReference>
<proteinExistence type="predicted"/>
<dbReference type="EMBL" id="BSDY01000002">
    <property type="protein sequence ID" value="GLI54976.1"/>
    <property type="molecule type" value="Genomic_DNA"/>
</dbReference>
<dbReference type="Proteomes" id="UP001144471">
    <property type="component" value="Unassembled WGS sequence"/>
</dbReference>
<feature type="coiled-coil region" evidence="1">
    <location>
        <begin position="34"/>
        <end position="90"/>
    </location>
</feature>
<dbReference type="AlphaFoldDB" id="A0A9W6LL59"/>
<keyword evidence="1" id="KW-0175">Coiled coil</keyword>